<dbReference type="OrthoDB" id="5855668at2759"/>
<feature type="region of interest" description="Disordered" evidence="1">
    <location>
        <begin position="801"/>
        <end position="827"/>
    </location>
</feature>
<feature type="region of interest" description="Disordered" evidence="1">
    <location>
        <begin position="993"/>
        <end position="1020"/>
    </location>
</feature>
<feature type="compositionally biased region" description="Low complexity" evidence="1">
    <location>
        <begin position="767"/>
        <end position="787"/>
    </location>
</feature>
<reference evidence="3" key="2">
    <citation type="submission" date="2022-06" db="UniProtKB">
        <authorList>
            <consortium name="EnsemblMetazoa"/>
        </authorList>
    </citation>
    <scope>IDENTIFICATION</scope>
    <source>
        <strain evidence="3">PS312</strain>
    </source>
</reference>
<keyword evidence="2" id="KW-1133">Transmembrane helix</keyword>
<dbReference type="PANTHER" id="PTHR45751">
    <property type="entry name" value="COPINE FAMILY PROTEIN 1"/>
    <property type="match status" value="1"/>
</dbReference>
<evidence type="ECO:0000313" key="3">
    <source>
        <dbReference type="EnsemblMetazoa" id="PPA21299.1"/>
    </source>
</evidence>
<evidence type="ECO:0000256" key="2">
    <source>
        <dbReference type="SAM" id="Phobius"/>
    </source>
</evidence>
<dbReference type="InterPro" id="IPR002035">
    <property type="entry name" value="VWF_A"/>
</dbReference>
<feature type="compositionally biased region" description="Low complexity" evidence="1">
    <location>
        <begin position="801"/>
        <end position="818"/>
    </location>
</feature>
<sequence length="1552" mass="169549">MVFSEELGYDPDEWEECPPADHFLVFAPFTRLVLSLSAIGFAVFFFWLIDNHSKVGKKKEDEEEKVQSITPPSSSPPSSDLLSTIIGFLTGAGRAAADSDFVQRSFRDSEIDLRPDVLSSSFHYKSPEETKTAADVRAEVDQAAFELRDLLGDQQAPPVPPHRIALPDWSSIDKSLSDLPRQTHDAAVDAAQRAKEFLGEIQPPTLACISEGLHDAYDRAAAPVADAFDQARGAAHDAYNRAAEPAADAFDRVAQTAHDAYDRVAATGADAFSGFGQTAQETLGQARDSAHDAYDRVAAAGADAYDRAGEPLATAQQHAGQFAAAARDGASDAYDRVAATGADTYDRFGHAVQPQDALGRAGQAIHDAYDRAAEATGDAYHRVGQTAHDAYDRVAAPITEAYGRFAEPAAAAAQRAADGASDAYERAQSAAARMIDPDTARLEDDFERVQRELDNLMAEHQVPLGVIIPGASTSTSPAASHQQQQPPLSGTSPIDEHVRQLTAGLLTSDADQERIPSSIPSLHDIYEERQRQMSPPMGSPVKIPTQEDRAALRHWEEELARKEQEKLSKLVDTIVGGDDISDIASTGGTEHLLPGDRISMYSQDSSVHPQQLQPLQQIDQISSALEQSLLSEIEQLARQTSTMQAELARARDSEYTSDEHSEGLHDLRQDAFQPAGDMRFIPADQRADQPAPISHRSSERQSGESDDFVKITPPSHSGAPSPSPGIVCMSNSEEEQLKRLVEEYDVIGSSHTSTLKKDASAPGALYSSPSSTPAAPPFSQQQQPLPSPTTAALLQEYETVQPVQQQQRVQQHSPSPVQKEQLRERQISPEEQAQLDQILHDFELTPGSKRKDVLNKPLPRTPPHTPENTLMDPFGRPIMEDQERRSGNDDDFPAVQYMMADGADTTTPTTELRFKLAPRGSIGDLKLQFPRLPSEAGIEVVDPAHAHLPKDAFLPSDLEDVLASLVAVDSHELFLPSQQPPLDEAAAAAKHVAAHDLQQKQQETPILSGPTPEPPVKKESADSLFYVRKPTVIKVEGTAAPVPQAQQPLLQQVSLDLSQPLQPPMVGYDRPDTTGKTVTATADFVVRQQPGNEEDQFAAHSMKPQMMPAFGKIKQRPASATIPHEELQQADAIFQDALDYMHAQKQPEAQPPQATGFIMEEEMLSSHGENVPRRLEKSADGTSKLIKTNEIFERLDVHDDHDDMTYAPEIQSVEIPPDQAEIRAQESAMDEAKSAMQHRAALAAAPHIISMNPNKNSQHPRFPSTPSISSAKDSPKALRKQSSLLSILGVTSTQEMLLKIDSLEALSNAMRKAGLESTNVIFGIDYTASNKYQGEESFGGHSLHTIHPNLKNPYQQVITILGRTLAPFTTTGDIPVFGFGDAKTSDWSVFSLKENGHCTTLEEVLKTYNEVTPTVELSGPTNFSPLIYQAIEICQRTREYHILVIIADGQVTNEKATRRAIVQACQYPLSIIVVGVGDGPWEMMRVFDESLPKRPWDNFHFVEFHEVCKRASGAADGDVAIQSLLEIPDQYRCICNLGLLKGRSPSIAHKNT</sequence>
<feature type="region of interest" description="Disordered" evidence="1">
    <location>
        <begin position="752"/>
        <end position="787"/>
    </location>
</feature>
<keyword evidence="2" id="KW-0472">Membrane</keyword>
<dbReference type="GO" id="GO:0004842">
    <property type="term" value="F:ubiquitin-protein transferase activity"/>
    <property type="evidence" value="ECO:0000318"/>
    <property type="project" value="GO_Central"/>
</dbReference>
<feature type="region of interest" description="Disordered" evidence="1">
    <location>
        <begin position="845"/>
        <end position="875"/>
    </location>
</feature>
<organism evidence="3 4">
    <name type="scientific">Pristionchus pacificus</name>
    <name type="common">Parasitic nematode worm</name>
    <dbReference type="NCBI Taxonomy" id="54126"/>
    <lineage>
        <taxon>Eukaryota</taxon>
        <taxon>Metazoa</taxon>
        <taxon>Ecdysozoa</taxon>
        <taxon>Nematoda</taxon>
        <taxon>Chromadorea</taxon>
        <taxon>Rhabditida</taxon>
        <taxon>Rhabditina</taxon>
        <taxon>Diplogasteromorpha</taxon>
        <taxon>Diplogasteroidea</taxon>
        <taxon>Neodiplogasteridae</taxon>
        <taxon>Pristionchus</taxon>
    </lineage>
</organism>
<feature type="region of interest" description="Disordered" evidence="1">
    <location>
        <begin position="469"/>
        <end position="494"/>
    </location>
</feature>
<dbReference type="Pfam" id="PF07002">
    <property type="entry name" value="Copine"/>
    <property type="match status" value="1"/>
</dbReference>
<feature type="transmembrane region" description="Helical" evidence="2">
    <location>
        <begin position="29"/>
        <end position="49"/>
    </location>
</feature>
<accession>A0A8R1UG07</accession>
<feature type="compositionally biased region" description="Low complexity" evidence="1">
    <location>
        <begin position="469"/>
        <end position="487"/>
    </location>
</feature>
<protein>
    <submittedName>
        <fullName evidence="3">Cpna-1</fullName>
    </submittedName>
</protein>
<dbReference type="PANTHER" id="PTHR45751:SF48">
    <property type="entry name" value="COPINE FAMILY PROTEIN 1"/>
    <property type="match status" value="1"/>
</dbReference>
<dbReference type="InterPro" id="IPR010734">
    <property type="entry name" value="Copine_C"/>
</dbReference>
<name>A0A2A6B8V6_PRIPA</name>
<dbReference type="GO" id="GO:0016567">
    <property type="term" value="P:protein ubiquitination"/>
    <property type="evidence" value="ECO:0000318"/>
    <property type="project" value="GO_Central"/>
</dbReference>
<proteinExistence type="predicted"/>
<feature type="compositionally biased region" description="Basic and acidic residues" evidence="1">
    <location>
        <begin position="845"/>
        <end position="854"/>
    </location>
</feature>
<dbReference type="GO" id="GO:0005634">
    <property type="term" value="C:nucleus"/>
    <property type="evidence" value="ECO:0000318"/>
    <property type="project" value="GO_Central"/>
</dbReference>
<reference evidence="4" key="1">
    <citation type="journal article" date="2008" name="Nat. Genet.">
        <title>The Pristionchus pacificus genome provides a unique perspective on nematode lifestyle and parasitism.</title>
        <authorList>
            <person name="Dieterich C."/>
            <person name="Clifton S.W."/>
            <person name="Schuster L.N."/>
            <person name="Chinwalla A."/>
            <person name="Delehaunty K."/>
            <person name="Dinkelacker I."/>
            <person name="Fulton L."/>
            <person name="Fulton R."/>
            <person name="Godfrey J."/>
            <person name="Minx P."/>
            <person name="Mitreva M."/>
            <person name="Roeseler W."/>
            <person name="Tian H."/>
            <person name="Witte H."/>
            <person name="Yang S.P."/>
            <person name="Wilson R.K."/>
            <person name="Sommer R.J."/>
        </authorList>
    </citation>
    <scope>NUCLEOTIDE SEQUENCE [LARGE SCALE GENOMIC DNA]</scope>
    <source>
        <strain evidence="4">PS312</strain>
    </source>
</reference>
<dbReference type="Proteomes" id="UP000005239">
    <property type="component" value="Unassembled WGS sequence"/>
</dbReference>
<feature type="region of interest" description="Disordered" evidence="1">
    <location>
        <begin position="685"/>
        <end position="728"/>
    </location>
</feature>
<feature type="compositionally biased region" description="Polar residues" evidence="1">
    <location>
        <begin position="1251"/>
        <end position="1272"/>
    </location>
</feature>
<keyword evidence="4" id="KW-1185">Reference proteome</keyword>
<keyword evidence="2" id="KW-0812">Transmembrane</keyword>
<gene>
    <name evidence="3" type="primary">WBGene00110853</name>
</gene>
<evidence type="ECO:0000256" key="1">
    <source>
        <dbReference type="SAM" id="MobiDB-lite"/>
    </source>
</evidence>
<accession>A0A2A6B8V6</accession>
<feature type="compositionally biased region" description="Basic and acidic residues" evidence="1">
    <location>
        <begin position="696"/>
        <end position="709"/>
    </location>
</feature>
<evidence type="ECO:0000313" key="4">
    <source>
        <dbReference type="Proteomes" id="UP000005239"/>
    </source>
</evidence>
<dbReference type="InterPro" id="IPR052079">
    <property type="entry name" value="E3_ligase/Copine_domain"/>
</dbReference>
<dbReference type="EnsemblMetazoa" id="PPA21299.1">
    <property type="protein sequence ID" value="PPA21299.1"/>
    <property type="gene ID" value="WBGene00110853"/>
</dbReference>
<dbReference type="InterPro" id="IPR036465">
    <property type="entry name" value="vWFA_dom_sf"/>
</dbReference>
<feature type="region of interest" description="Disordered" evidence="1">
    <location>
        <begin position="59"/>
        <end position="79"/>
    </location>
</feature>
<dbReference type="SMART" id="SM00327">
    <property type="entry name" value="VWA"/>
    <property type="match status" value="1"/>
</dbReference>
<feature type="region of interest" description="Disordered" evidence="1">
    <location>
        <begin position="1250"/>
        <end position="1275"/>
    </location>
</feature>
<dbReference type="SUPFAM" id="SSF53300">
    <property type="entry name" value="vWA-like"/>
    <property type="match status" value="1"/>
</dbReference>